<dbReference type="EMBL" id="JACHJH010000003">
    <property type="protein sequence ID" value="MBB4893688.1"/>
    <property type="molecule type" value="Genomic_DNA"/>
</dbReference>
<evidence type="ECO:0000313" key="1">
    <source>
        <dbReference type="EMBL" id="MBB4893688.1"/>
    </source>
</evidence>
<accession>A0A7W7PLR7</accession>
<dbReference type="RefSeq" id="WP_184349544.1">
    <property type="nucleotide sequence ID" value="NZ_JACHJH010000003.1"/>
</dbReference>
<protein>
    <submittedName>
        <fullName evidence="1">Uncharacterized protein</fullName>
    </submittedName>
</protein>
<gene>
    <name evidence="1" type="ORF">FHS39_002719</name>
</gene>
<dbReference type="AlphaFoldDB" id="A0A7W7PLR7"/>
<sequence>MADNARTELTPEQARDRVISLFMGVCAAPDDASVAAEADQALHDLDALLGSG</sequence>
<proteinExistence type="predicted"/>
<reference evidence="1 2" key="1">
    <citation type="submission" date="2020-08" db="EMBL/GenBank/DDBJ databases">
        <title>Genomic Encyclopedia of Type Strains, Phase III (KMG-III): the genomes of soil and plant-associated and newly described type strains.</title>
        <authorList>
            <person name="Whitman W."/>
        </authorList>
    </citation>
    <scope>NUCLEOTIDE SEQUENCE [LARGE SCALE GENOMIC DNA]</scope>
    <source>
        <strain evidence="1 2">CECT 3266</strain>
    </source>
</reference>
<dbReference type="Proteomes" id="UP000556084">
    <property type="component" value="Unassembled WGS sequence"/>
</dbReference>
<organism evidence="1 2">
    <name type="scientific">Streptomyces olivoverticillatus</name>
    <dbReference type="NCBI Taxonomy" id="66427"/>
    <lineage>
        <taxon>Bacteria</taxon>
        <taxon>Bacillati</taxon>
        <taxon>Actinomycetota</taxon>
        <taxon>Actinomycetes</taxon>
        <taxon>Kitasatosporales</taxon>
        <taxon>Streptomycetaceae</taxon>
        <taxon>Streptomyces</taxon>
    </lineage>
</organism>
<name>A0A7W7PLR7_9ACTN</name>
<evidence type="ECO:0000313" key="2">
    <source>
        <dbReference type="Proteomes" id="UP000556084"/>
    </source>
</evidence>
<keyword evidence="2" id="KW-1185">Reference proteome</keyword>
<comment type="caution">
    <text evidence="1">The sequence shown here is derived from an EMBL/GenBank/DDBJ whole genome shotgun (WGS) entry which is preliminary data.</text>
</comment>